<dbReference type="InterPro" id="IPR011009">
    <property type="entry name" value="Kinase-like_dom_sf"/>
</dbReference>
<dbReference type="InterPro" id="IPR045874">
    <property type="entry name" value="LRK10/LRL21-25-like"/>
</dbReference>
<feature type="domain" description="Protein kinase" evidence="8">
    <location>
        <begin position="30"/>
        <end position="331"/>
    </location>
</feature>
<dbReference type="Pfam" id="PF00069">
    <property type="entry name" value="Pkinase"/>
    <property type="match status" value="1"/>
</dbReference>
<evidence type="ECO:0000256" key="4">
    <source>
        <dbReference type="ARBA" id="ARBA00022729"/>
    </source>
</evidence>
<proteinExistence type="predicted"/>
<keyword evidence="6" id="KW-0472">Membrane</keyword>
<dbReference type="GeneID" id="132800726"/>
<dbReference type="RefSeq" id="XP_060670958.1">
    <property type="nucleotide sequence ID" value="XM_060814975.1"/>
</dbReference>
<evidence type="ECO:0000256" key="1">
    <source>
        <dbReference type="ARBA" id="ARBA00004479"/>
    </source>
</evidence>
<evidence type="ECO:0000256" key="6">
    <source>
        <dbReference type="ARBA" id="ARBA00023136"/>
    </source>
</evidence>
<keyword evidence="2" id="KW-0418">Kinase</keyword>
<dbReference type="Proteomes" id="UP001652623">
    <property type="component" value="Chromosome 2"/>
</dbReference>
<gene>
    <name evidence="10" type="primary">LOC132800726</name>
</gene>
<keyword evidence="7" id="KW-0325">Glycoprotein</keyword>
<keyword evidence="9" id="KW-1185">Reference proteome</keyword>
<keyword evidence="3" id="KW-0812">Transmembrane</keyword>
<organism evidence="9 10">
    <name type="scientific">Ziziphus jujuba</name>
    <name type="common">Chinese jujube</name>
    <name type="synonym">Ziziphus sativa</name>
    <dbReference type="NCBI Taxonomy" id="326968"/>
    <lineage>
        <taxon>Eukaryota</taxon>
        <taxon>Viridiplantae</taxon>
        <taxon>Streptophyta</taxon>
        <taxon>Embryophyta</taxon>
        <taxon>Tracheophyta</taxon>
        <taxon>Spermatophyta</taxon>
        <taxon>Magnoliopsida</taxon>
        <taxon>eudicotyledons</taxon>
        <taxon>Gunneridae</taxon>
        <taxon>Pentapetalae</taxon>
        <taxon>rosids</taxon>
        <taxon>fabids</taxon>
        <taxon>Rosales</taxon>
        <taxon>Rhamnaceae</taxon>
        <taxon>Paliureae</taxon>
        <taxon>Ziziphus</taxon>
    </lineage>
</organism>
<sequence length="331" mass="37928">MYDTIEDFLQSNNNLMPIRYSYSDIKKMTKGFEDKLGEGGYGSVFKRKLRSGRYIAIKMLGKSNANGQDFINEVATIGRIHHANVVQLIGFCVEGSKRALLFEFMPNGSLDKFMLSKEGSAILSYEQMLKISLGVAHGIEYLHQCCNMQILDFDIKPHNVLLDENFTPKVSNFGLAKLYPTDNCIVSLRAIRGTIGYMAPELFYKNIGGVSYKADVYSFGMLLIEIMGKRKKPNTPADRSSETYFPNSVYDQVSKEKDTELEISMEEERKLEHSFMRCTLDLLRQSEEARTNDWIKVRQSGIRYYLSLGDQRIVDKNFIIRPKAEFEVRNV</sequence>
<comment type="subcellular location">
    <subcellularLocation>
        <location evidence="1">Membrane</location>
        <topology evidence="1">Single-pass type I membrane protein</topology>
    </subcellularLocation>
</comment>
<dbReference type="PROSITE" id="PS50011">
    <property type="entry name" value="PROTEIN_KINASE_DOM"/>
    <property type="match status" value="1"/>
</dbReference>
<dbReference type="SUPFAM" id="SSF56112">
    <property type="entry name" value="Protein kinase-like (PK-like)"/>
    <property type="match status" value="1"/>
</dbReference>
<reference evidence="10" key="1">
    <citation type="submission" date="2025-08" db="UniProtKB">
        <authorList>
            <consortium name="RefSeq"/>
        </authorList>
    </citation>
    <scope>IDENTIFICATION</scope>
    <source>
        <tissue evidence="10">Seedling</tissue>
    </source>
</reference>
<evidence type="ECO:0000256" key="7">
    <source>
        <dbReference type="ARBA" id="ARBA00023180"/>
    </source>
</evidence>
<dbReference type="Gene3D" id="1.10.510.10">
    <property type="entry name" value="Transferase(Phosphotransferase) domain 1"/>
    <property type="match status" value="1"/>
</dbReference>
<keyword evidence="5" id="KW-1133">Transmembrane helix</keyword>
<evidence type="ECO:0000256" key="2">
    <source>
        <dbReference type="ARBA" id="ARBA00022527"/>
    </source>
</evidence>
<evidence type="ECO:0000313" key="9">
    <source>
        <dbReference type="Proteomes" id="UP001652623"/>
    </source>
</evidence>
<dbReference type="Gene3D" id="3.30.200.20">
    <property type="entry name" value="Phosphorylase Kinase, domain 1"/>
    <property type="match status" value="1"/>
</dbReference>
<keyword evidence="4" id="KW-0732">Signal</keyword>
<keyword evidence="2" id="KW-0808">Transferase</keyword>
<evidence type="ECO:0000256" key="5">
    <source>
        <dbReference type="ARBA" id="ARBA00022989"/>
    </source>
</evidence>
<evidence type="ECO:0000313" key="10">
    <source>
        <dbReference type="RefSeq" id="XP_060670958.1"/>
    </source>
</evidence>
<dbReference type="InterPro" id="IPR000719">
    <property type="entry name" value="Prot_kinase_dom"/>
</dbReference>
<protein>
    <submittedName>
        <fullName evidence="10">Rust resistance kinase Lr10-like</fullName>
    </submittedName>
</protein>
<evidence type="ECO:0000256" key="3">
    <source>
        <dbReference type="ARBA" id="ARBA00022692"/>
    </source>
</evidence>
<keyword evidence="2" id="KW-0723">Serine/threonine-protein kinase</keyword>
<dbReference type="SMART" id="SM00220">
    <property type="entry name" value="S_TKc"/>
    <property type="match status" value="1"/>
</dbReference>
<evidence type="ECO:0000259" key="8">
    <source>
        <dbReference type="PROSITE" id="PS50011"/>
    </source>
</evidence>
<dbReference type="PANTHER" id="PTHR27009">
    <property type="entry name" value="RUST RESISTANCE KINASE LR10-RELATED"/>
    <property type="match status" value="1"/>
</dbReference>
<name>A0ABM4A2J1_ZIZJJ</name>
<accession>A0ABM4A2J1</accession>